<evidence type="ECO:0000313" key="7">
    <source>
        <dbReference type="Proteomes" id="UP000314986"/>
    </source>
</evidence>
<evidence type="ECO:0000256" key="3">
    <source>
        <dbReference type="ARBA" id="ARBA00023125"/>
    </source>
</evidence>
<evidence type="ECO:0000256" key="4">
    <source>
        <dbReference type="ARBA" id="ARBA00023163"/>
    </source>
</evidence>
<reference evidence="6" key="5">
    <citation type="submission" date="2025-09" db="UniProtKB">
        <authorList>
            <consortium name="Ensembl"/>
        </authorList>
    </citation>
    <scope>IDENTIFICATION</scope>
</reference>
<keyword evidence="3" id="KW-0238">DNA-binding</keyword>
<keyword evidence="4" id="KW-0804">Transcription</keyword>
<dbReference type="STRING" id="7868.ENSCMIP00000005153"/>
<keyword evidence="2" id="KW-0805">Transcription regulation</keyword>
<dbReference type="GO" id="GO:0006805">
    <property type="term" value="P:xenobiotic metabolic process"/>
    <property type="evidence" value="ECO:0007669"/>
    <property type="project" value="InterPro"/>
</dbReference>
<evidence type="ECO:0000313" key="6">
    <source>
        <dbReference type="Ensembl" id="ENSCMIP00000005153.1"/>
    </source>
</evidence>
<dbReference type="Proteomes" id="UP000314986">
    <property type="component" value="Unassembled WGS sequence"/>
</dbReference>
<dbReference type="Ensembl" id="ENSCMIT00000005337.1">
    <property type="protein sequence ID" value="ENSCMIP00000005153.1"/>
    <property type="gene ID" value="ENSCMIG00000003037.1"/>
</dbReference>
<dbReference type="GO" id="GO:0005634">
    <property type="term" value="C:nucleus"/>
    <property type="evidence" value="ECO:0007669"/>
    <property type="project" value="UniProtKB-SubCell"/>
</dbReference>
<reference evidence="6" key="4">
    <citation type="submission" date="2025-08" db="UniProtKB">
        <authorList>
            <consortium name="Ensembl"/>
        </authorList>
    </citation>
    <scope>IDENTIFICATION</scope>
</reference>
<dbReference type="AlphaFoldDB" id="A0A4W3GMR0"/>
<accession>A0A4W3GMR0</accession>
<dbReference type="GO" id="GO:0034751">
    <property type="term" value="C:aryl hydrocarbon receptor complex"/>
    <property type="evidence" value="ECO:0007669"/>
    <property type="project" value="TreeGrafter"/>
</dbReference>
<protein>
    <submittedName>
        <fullName evidence="6">Uncharacterized protein</fullName>
    </submittedName>
</protein>
<dbReference type="InParanoid" id="A0A4W3GMR0"/>
<keyword evidence="7" id="KW-1185">Reference proteome</keyword>
<dbReference type="GO" id="GO:0004879">
    <property type="term" value="F:nuclear receptor activity"/>
    <property type="evidence" value="ECO:0007669"/>
    <property type="project" value="TreeGrafter"/>
</dbReference>
<evidence type="ECO:0000256" key="1">
    <source>
        <dbReference type="ARBA" id="ARBA00004123"/>
    </source>
</evidence>
<comment type="subcellular location">
    <subcellularLocation>
        <location evidence="1">Nucleus</location>
    </subcellularLocation>
</comment>
<dbReference type="Gene3D" id="3.30.450.20">
    <property type="entry name" value="PAS domain"/>
    <property type="match status" value="2"/>
</dbReference>
<dbReference type="PANTHER" id="PTHR10649:SF12">
    <property type="entry name" value="SPINELESS, ISOFORM C"/>
    <property type="match status" value="1"/>
</dbReference>
<dbReference type="GeneTree" id="ENSGT00940000154486"/>
<dbReference type="GO" id="GO:0000976">
    <property type="term" value="F:transcription cis-regulatory region binding"/>
    <property type="evidence" value="ECO:0007669"/>
    <property type="project" value="TreeGrafter"/>
</dbReference>
<reference evidence="7" key="3">
    <citation type="journal article" date="2014" name="Nature">
        <title>Elephant shark genome provides unique insights into gnathostome evolution.</title>
        <authorList>
            <consortium name="International Elephant Shark Genome Sequencing Consortium"/>
            <person name="Venkatesh B."/>
            <person name="Lee A.P."/>
            <person name="Ravi V."/>
            <person name="Maurya A.K."/>
            <person name="Lian M.M."/>
            <person name="Swann J.B."/>
            <person name="Ohta Y."/>
            <person name="Flajnik M.F."/>
            <person name="Sutoh Y."/>
            <person name="Kasahara M."/>
            <person name="Hoon S."/>
            <person name="Gangu V."/>
            <person name="Roy S.W."/>
            <person name="Irimia M."/>
            <person name="Korzh V."/>
            <person name="Kondrychyn I."/>
            <person name="Lim Z.W."/>
            <person name="Tay B.H."/>
            <person name="Tohari S."/>
            <person name="Kong K.W."/>
            <person name="Ho S."/>
            <person name="Lorente-Galdos B."/>
            <person name="Quilez J."/>
            <person name="Marques-Bonet T."/>
            <person name="Raney B.J."/>
            <person name="Ingham P.W."/>
            <person name="Tay A."/>
            <person name="Hillier L.W."/>
            <person name="Minx P."/>
            <person name="Boehm T."/>
            <person name="Wilson R.K."/>
            <person name="Brenner S."/>
            <person name="Warren W.C."/>
        </authorList>
    </citation>
    <scope>NUCLEOTIDE SEQUENCE [LARGE SCALE GENOMIC DNA]</scope>
</reference>
<evidence type="ECO:0000256" key="5">
    <source>
        <dbReference type="ARBA" id="ARBA00023242"/>
    </source>
</evidence>
<keyword evidence="5" id="KW-0539">Nucleus</keyword>
<name>A0A4W3GMR0_CALMI</name>
<reference evidence="7" key="1">
    <citation type="journal article" date="2006" name="Science">
        <title>Ancient noncoding elements conserved in the human genome.</title>
        <authorList>
            <person name="Venkatesh B."/>
            <person name="Kirkness E.F."/>
            <person name="Loh Y.H."/>
            <person name="Halpern A.L."/>
            <person name="Lee A.P."/>
            <person name="Johnson J."/>
            <person name="Dandona N."/>
            <person name="Viswanathan L.D."/>
            <person name="Tay A."/>
            <person name="Venter J.C."/>
            <person name="Strausberg R.L."/>
            <person name="Brenner S."/>
        </authorList>
    </citation>
    <scope>NUCLEOTIDE SEQUENCE [LARGE SCALE GENOMIC DNA]</scope>
</reference>
<proteinExistence type="predicted"/>
<organism evidence="6 7">
    <name type="scientific">Callorhinchus milii</name>
    <name type="common">Ghost shark</name>
    <dbReference type="NCBI Taxonomy" id="7868"/>
    <lineage>
        <taxon>Eukaryota</taxon>
        <taxon>Metazoa</taxon>
        <taxon>Chordata</taxon>
        <taxon>Craniata</taxon>
        <taxon>Vertebrata</taxon>
        <taxon>Chondrichthyes</taxon>
        <taxon>Holocephali</taxon>
        <taxon>Chimaeriformes</taxon>
        <taxon>Callorhinchidae</taxon>
        <taxon>Callorhinchus</taxon>
    </lineage>
</organism>
<dbReference type="PANTHER" id="PTHR10649">
    <property type="entry name" value="ARYL HYDROCARBON RECEPTOR"/>
    <property type="match status" value="1"/>
</dbReference>
<reference evidence="7" key="2">
    <citation type="journal article" date="2007" name="PLoS Biol.">
        <title>Survey sequencing and comparative analysis of the elephant shark (Callorhinchus milii) genome.</title>
        <authorList>
            <person name="Venkatesh B."/>
            <person name="Kirkness E.F."/>
            <person name="Loh Y.H."/>
            <person name="Halpern A.L."/>
            <person name="Lee A.P."/>
            <person name="Johnson J."/>
            <person name="Dandona N."/>
            <person name="Viswanathan L.D."/>
            <person name="Tay A."/>
            <person name="Venter J.C."/>
            <person name="Strausberg R.L."/>
            <person name="Brenner S."/>
        </authorList>
    </citation>
    <scope>NUCLEOTIDE SEQUENCE [LARGE SCALE GENOMIC DNA]</scope>
</reference>
<evidence type="ECO:0000256" key="2">
    <source>
        <dbReference type="ARBA" id="ARBA00023015"/>
    </source>
</evidence>
<dbReference type="InterPro" id="IPR039091">
    <property type="entry name" value="AHR/AHRR"/>
</dbReference>
<sequence length="225" mass="24795">IIWSLQSTPTDCGDTAVRNWLHSHYTLRYSLRSALRRLEAEIRCGLSNARIIIVIDAPVSSAVSQPLNLQGRLKYLHGQNKRGEDGSLLPPQLALFAVATPLELPSILEIRTKSGLFHTRHKLDFTPVGCDTKAKMVLGYTEMELCMRGSGYQFVHAADMLYCADMHVRCKCQASPRASHSPLCLAQLPVRVAGGGCHPSVSPFSLVGGKRNNNLHFTQRPLHVG</sequence>